<dbReference type="Gene3D" id="1.10.275.10">
    <property type="entry name" value="Fumarase/aspartase (N-terminal domain)"/>
    <property type="match status" value="1"/>
</dbReference>
<accession>A0A9X3TTD8</accession>
<dbReference type="GO" id="GO:0042450">
    <property type="term" value="P:L-arginine biosynthetic process via ornithine"/>
    <property type="evidence" value="ECO:0007669"/>
    <property type="project" value="InterPro"/>
</dbReference>
<dbReference type="PRINTS" id="PR00149">
    <property type="entry name" value="FUMRATELYASE"/>
</dbReference>
<dbReference type="GO" id="GO:0004056">
    <property type="term" value="F:argininosuccinate lyase activity"/>
    <property type="evidence" value="ECO:0007669"/>
    <property type="project" value="UniProtKB-EC"/>
</dbReference>
<dbReference type="InterPro" id="IPR008948">
    <property type="entry name" value="L-Aspartase-like"/>
</dbReference>
<evidence type="ECO:0000259" key="6">
    <source>
        <dbReference type="Pfam" id="PF00206"/>
    </source>
</evidence>
<proteinExistence type="predicted"/>
<evidence type="ECO:0000256" key="4">
    <source>
        <dbReference type="ARBA" id="ARBA00022605"/>
    </source>
</evidence>
<comment type="caution">
    <text evidence="7">The sequence shown here is derived from an EMBL/GenBank/DDBJ whole genome shotgun (WGS) entry which is preliminary data.</text>
</comment>
<dbReference type="Pfam" id="PF00206">
    <property type="entry name" value="Lyase_1"/>
    <property type="match status" value="1"/>
</dbReference>
<dbReference type="PRINTS" id="PR00145">
    <property type="entry name" value="ARGSUCLYASE"/>
</dbReference>
<dbReference type="EC" id="4.3.2.1" evidence="2"/>
<dbReference type="Gene3D" id="1.10.40.30">
    <property type="entry name" value="Fumarase/aspartase (C-terminal domain)"/>
    <property type="match status" value="1"/>
</dbReference>
<dbReference type="SUPFAM" id="SSF48557">
    <property type="entry name" value="L-aspartase-like"/>
    <property type="match status" value="1"/>
</dbReference>
<keyword evidence="5 7" id="KW-0456">Lyase</keyword>
<keyword evidence="4" id="KW-0028">Amino-acid biosynthesis</keyword>
<evidence type="ECO:0000256" key="2">
    <source>
        <dbReference type="ARBA" id="ARBA00012338"/>
    </source>
</evidence>
<dbReference type="InterPro" id="IPR009049">
    <property type="entry name" value="Argininosuccinate_lyase"/>
</dbReference>
<gene>
    <name evidence="7" type="ORF">O3V59_20860</name>
</gene>
<dbReference type="InterPro" id="IPR000362">
    <property type="entry name" value="Fumarate_lyase_fam"/>
</dbReference>
<feature type="domain" description="Fumarate lyase N-terminal" evidence="6">
    <location>
        <begin position="38"/>
        <end position="296"/>
    </location>
</feature>
<dbReference type="InterPro" id="IPR022761">
    <property type="entry name" value="Fumarate_lyase_N"/>
</dbReference>
<dbReference type="PANTHER" id="PTHR43814">
    <property type="entry name" value="ARGININOSUCCINATE LYASE"/>
    <property type="match status" value="1"/>
</dbReference>
<evidence type="ECO:0000256" key="5">
    <source>
        <dbReference type="ARBA" id="ARBA00023239"/>
    </source>
</evidence>
<comment type="pathway">
    <text evidence="1">Amino-acid biosynthesis; L-arginine biosynthesis; L-arginine from L-ornithine and carbamoyl phosphate: step 3/3.</text>
</comment>
<protein>
    <recommendedName>
        <fullName evidence="2">argininosuccinate lyase</fullName>
        <ecNumber evidence="2">4.3.2.1</ecNumber>
    </recommendedName>
</protein>
<sequence>MQARLTGRVKNSPHDTYTTAVLYPQFEYELHHYFDHYIQIEVALLRSYETAMILTKEEVRSLLKAIQGITKETLLQSSKENMTDMAFTLERSIENRLEQPVVKWHIDRSRNDFQACAQLMYAREQWVALIEKVQMLRDVILDRANMYHTVIMPGYTHFQSAQIISVSFYLTAISKHLLETEKRMIAALEAMNTYCPLGSGAMSGQEYPVDNLQLARSLGFTSYIGHALSGVASRDWLLDIGSCLAFFANNMSRFLTDLMNWGSSEYQFIDFPDELAGISSSMPQKRNFPILERARGKTAHLLTYYVDFLLGQRNTAYSNLVEVSKESSKNLLSLFQEMQVLLDLLMLVFENIQFQSDKMKQCCTKDFYGGFSLANRITEKNGIPYRQAQVIAGQFITRSIQAGQSPQHVSVEVLQEICREHGFANRITQQELQSLFGLHAALTMKRSAGSTNPDAVKDMIVLQTQEAAQCKQVFSRIATDLKQQREELARWMTSEGKEYDR</sequence>
<dbReference type="GO" id="GO:0005829">
    <property type="term" value="C:cytosol"/>
    <property type="evidence" value="ECO:0007669"/>
    <property type="project" value="TreeGrafter"/>
</dbReference>
<keyword evidence="3" id="KW-0055">Arginine biosynthesis</keyword>
<organism evidence="7 8">
    <name type="scientific">Brevibacillus thermoruber</name>
    <dbReference type="NCBI Taxonomy" id="33942"/>
    <lineage>
        <taxon>Bacteria</taxon>
        <taxon>Bacillati</taxon>
        <taxon>Bacillota</taxon>
        <taxon>Bacilli</taxon>
        <taxon>Bacillales</taxon>
        <taxon>Paenibacillaceae</taxon>
        <taxon>Brevibacillus</taxon>
    </lineage>
</organism>
<evidence type="ECO:0000256" key="3">
    <source>
        <dbReference type="ARBA" id="ARBA00022571"/>
    </source>
</evidence>
<name>A0A9X3TTD8_9BACL</name>
<dbReference type="Proteomes" id="UP001151071">
    <property type="component" value="Unassembled WGS sequence"/>
</dbReference>
<reference evidence="7" key="1">
    <citation type="submission" date="2022-12" db="EMBL/GenBank/DDBJ databases">
        <title>Draft genome sequence of the thermophilic strain Brevibacillus thermoruber HT42, isolated from Los Humeros, Puebla, Mexico, with biotechnological potential.</title>
        <authorList>
            <person name="Lara Sanchez J."/>
            <person name="Solis Palacios R."/>
            <person name="Bustos Baena A.S."/>
            <person name="Ruz Baez A.E."/>
            <person name="Espinosa Luna G."/>
            <person name="Oliart Ros R.M."/>
        </authorList>
    </citation>
    <scope>NUCLEOTIDE SEQUENCE</scope>
    <source>
        <strain evidence="7">HT42</strain>
    </source>
</reference>
<evidence type="ECO:0000313" key="7">
    <source>
        <dbReference type="EMBL" id="MDA5110797.1"/>
    </source>
</evidence>
<dbReference type="AlphaFoldDB" id="A0A9X3TTD8"/>
<keyword evidence="8" id="KW-1185">Reference proteome</keyword>
<evidence type="ECO:0000256" key="1">
    <source>
        <dbReference type="ARBA" id="ARBA00004941"/>
    </source>
</evidence>
<evidence type="ECO:0000313" key="8">
    <source>
        <dbReference type="Proteomes" id="UP001151071"/>
    </source>
</evidence>
<dbReference type="Gene3D" id="1.20.200.10">
    <property type="entry name" value="Fumarase/aspartase (Central domain)"/>
    <property type="match status" value="1"/>
</dbReference>
<dbReference type="RefSeq" id="WP_271140943.1">
    <property type="nucleotide sequence ID" value="NZ_JAPYYP010000043.1"/>
</dbReference>
<dbReference type="InterPro" id="IPR024083">
    <property type="entry name" value="Fumarase/histidase_N"/>
</dbReference>
<dbReference type="EMBL" id="JAPYYP010000043">
    <property type="protein sequence ID" value="MDA5110797.1"/>
    <property type="molecule type" value="Genomic_DNA"/>
</dbReference>
<dbReference type="PANTHER" id="PTHR43814:SF1">
    <property type="entry name" value="ARGININOSUCCINATE LYASE"/>
    <property type="match status" value="1"/>
</dbReference>